<dbReference type="EMBL" id="SZVP01000001">
    <property type="protein sequence ID" value="TMM47506.1"/>
    <property type="molecule type" value="Genomic_DNA"/>
</dbReference>
<proteinExistence type="inferred from homology"/>
<dbReference type="InterPro" id="IPR004843">
    <property type="entry name" value="Calcineurin-like_PHP"/>
</dbReference>
<name>A0A8H2PN76_9GAMM</name>
<keyword evidence="2" id="KW-0378">Hydrolase</keyword>
<dbReference type="Gene3D" id="3.60.21.10">
    <property type="match status" value="1"/>
</dbReference>
<evidence type="ECO:0000256" key="3">
    <source>
        <dbReference type="ARBA" id="ARBA00023004"/>
    </source>
</evidence>
<evidence type="ECO:0000256" key="1">
    <source>
        <dbReference type="ARBA" id="ARBA00022723"/>
    </source>
</evidence>
<evidence type="ECO:0000256" key="2">
    <source>
        <dbReference type="ARBA" id="ARBA00022801"/>
    </source>
</evidence>
<evidence type="ECO:0000313" key="6">
    <source>
        <dbReference type="EMBL" id="TMM47506.1"/>
    </source>
</evidence>
<organism evidence="6 7">
    <name type="scientific">Colwellia ponticola</name>
    <dbReference type="NCBI Taxonomy" id="2304625"/>
    <lineage>
        <taxon>Bacteria</taxon>
        <taxon>Pseudomonadati</taxon>
        <taxon>Pseudomonadota</taxon>
        <taxon>Gammaproteobacteria</taxon>
        <taxon>Alteromonadales</taxon>
        <taxon>Colwelliaceae</taxon>
        <taxon>Colwellia</taxon>
    </lineage>
</organism>
<reference evidence="6 7" key="1">
    <citation type="submission" date="2019-05" db="EMBL/GenBank/DDBJ databases">
        <title>Colwellia ponticola sp. nov., isolated from seawater.</title>
        <authorList>
            <person name="Yoon J.-H."/>
        </authorList>
    </citation>
    <scope>NUCLEOTIDE SEQUENCE [LARGE SCALE GENOMIC DNA]</scope>
    <source>
        <strain evidence="6 7">OISW-25</strain>
    </source>
</reference>
<dbReference type="Proteomes" id="UP000307702">
    <property type="component" value="Unassembled WGS sequence"/>
</dbReference>
<evidence type="ECO:0000259" key="5">
    <source>
        <dbReference type="Pfam" id="PF00149"/>
    </source>
</evidence>
<comment type="similarity">
    <text evidence="4">Belongs to the cyclic nucleotide phosphodiesterase class-III family.</text>
</comment>
<gene>
    <name evidence="6" type="ORF">FCS21_00545</name>
</gene>
<evidence type="ECO:0000256" key="4">
    <source>
        <dbReference type="ARBA" id="ARBA00025742"/>
    </source>
</evidence>
<dbReference type="InterPro" id="IPR050884">
    <property type="entry name" value="CNP_phosphodiesterase-III"/>
</dbReference>
<keyword evidence="3" id="KW-0408">Iron</keyword>
<accession>A0A8H2PN76</accession>
<dbReference type="PANTHER" id="PTHR42988">
    <property type="entry name" value="PHOSPHOHYDROLASE"/>
    <property type="match status" value="1"/>
</dbReference>
<dbReference type="AlphaFoldDB" id="A0A8H2PN76"/>
<dbReference type="OrthoDB" id="9784378at2"/>
<dbReference type="SUPFAM" id="SSF56300">
    <property type="entry name" value="Metallo-dependent phosphatases"/>
    <property type="match status" value="1"/>
</dbReference>
<dbReference type="InterPro" id="IPR029052">
    <property type="entry name" value="Metallo-depent_PP-like"/>
</dbReference>
<evidence type="ECO:0000313" key="7">
    <source>
        <dbReference type="Proteomes" id="UP000307702"/>
    </source>
</evidence>
<comment type="caution">
    <text evidence="6">The sequence shown here is derived from an EMBL/GenBank/DDBJ whole genome shotgun (WGS) entry which is preliminary data.</text>
</comment>
<dbReference type="GO" id="GO:0046872">
    <property type="term" value="F:metal ion binding"/>
    <property type="evidence" value="ECO:0007669"/>
    <property type="project" value="UniProtKB-KW"/>
</dbReference>
<keyword evidence="7" id="KW-1185">Reference proteome</keyword>
<dbReference type="PANTHER" id="PTHR42988:SF2">
    <property type="entry name" value="CYCLIC NUCLEOTIDE PHOSPHODIESTERASE CBUA0032-RELATED"/>
    <property type="match status" value="1"/>
</dbReference>
<feature type="domain" description="Calcineurin-like phosphoesterase" evidence="5">
    <location>
        <begin position="16"/>
        <end position="201"/>
    </location>
</feature>
<dbReference type="RefSeq" id="WP_138620041.1">
    <property type="nucleotide sequence ID" value="NZ_SZVP01000001.1"/>
</dbReference>
<protein>
    <submittedName>
        <fullName evidence="6">3',5'-cyclic-nucleotide phosphodiesterase</fullName>
    </submittedName>
</protein>
<keyword evidence="1" id="KW-0479">Metal-binding</keyword>
<dbReference type="GO" id="GO:0016787">
    <property type="term" value="F:hydrolase activity"/>
    <property type="evidence" value="ECO:0007669"/>
    <property type="project" value="UniProtKB-KW"/>
</dbReference>
<sequence length="262" mass="29250">MTSTQSRALQSKSIVLAQITDSHLFSSQQGLHHGYNVYENLKKVLQNIANNPSIDIIVFTGDLTQDHSEQSYQNFVDCVQECNITVPIYYVAGNHDDPELLAKYFSVAPFVADKEINLSHWQVQLIDSKSATPAGYVSDKTLVKLQSAIKKEKHQLLVMHHHPIDVGYFIDEHGLQNKAAFWQVLNGYNNIKAIACGHVHGERLLTKKLTNHKVALPLYTCPATSIQFDPCADGVAALAKGPAYRFFYLHADGQLTTNVVYL</sequence>
<dbReference type="Pfam" id="PF00149">
    <property type="entry name" value="Metallophos"/>
    <property type="match status" value="1"/>
</dbReference>